<comment type="caution">
    <text evidence="1">The sequence shown here is derived from an EMBL/GenBank/DDBJ whole genome shotgun (WGS) entry which is preliminary data.</text>
</comment>
<name>A0AAV4MH19_CAEEX</name>
<proteinExistence type="predicted"/>
<sequence length="84" mass="9455">MPFPRCSAGEDIGEQFKGGLHHIRLHDTGSRACHLKELIYLLLQSCIDLKRLPNCDQTLRANIQSCFEGCIKSFDAGQSRHQAE</sequence>
<evidence type="ECO:0000313" key="1">
    <source>
        <dbReference type="EMBL" id="GIX71145.1"/>
    </source>
</evidence>
<gene>
    <name evidence="1" type="ORF">CEXT_644731</name>
</gene>
<dbReference type="EMBL" id="BPLR01019727">
    <property type="protein sequence ID" value="GIX71145.1"/>
    <property type="molecule type" value="Genomic_DNA"/>
</dbReference>
<organism evidence="1 2">
    <name type="scientific">Caerostris extrusa</name>
    <name type="common">Bark spider</name>
    <name type="synonym">Caerostris bankana</name>
    <dbReference type="NCBI Taxonomy" id="172846"/>
    <lineage>
        <taxon>Eukaryota</taxon>
        <taxon>Metazoa</taxon>
        <taxon>Ecdysozoa</taxon>
        <taxon>Arthropoda</taxon>
        <taxon>Chelicerata</taxon>
        <taxon>Arachnida</taxon>
        <taxon>Araneae</taxon>
        <taxon>Araneomorphae</taxon>
        <taxon>Entelegynae</taxon>
        <taxon>Araneoidea</taxon>
        <taxon>Araneidae</taxon>
        <taxon>Caerostris</taxon>
    </lineage>
</organism>
<dbReference type="AlphaFoldDB" id="A0AAV4MH19"/>
<protein>
    <submittedName>
        <fullName evidence="1">Uncharacterized protein</fullName>
    </submittedName>
</protein>
<keyword evidence="2" id="KW-1185">Reference proteome</keyword>
<dbReference type="Proteomes" id="UP001054945">
    <property type="component" value="Unassembled WGS sequence"/>
</dbReference>
<accession>A0AAV4MH19</accession>
<reference evidence="1 2" key="1">
    <citation type="submission" date="2021-06" db="EMBL/GenBank/DDBJ databases">
        <title>Caerostris extrusa draft genome.</title>
        <authorList>
            <person name="Kono N."/>
            <person name="Arakawa K."/>
        </authorList>
    </citation>
    <scope>NUCLEOTIDE SEQUENCE [LARGE SCALE GENOMIC DNA]</scope>
</reference>
<evidence type="ECO:0000313" key="2">
    <source>
        <dbReference type="Proteomes" id="UP001054945"/>
    </source>
</evidence>